<dbReference type="Proteomes" id="UP000241346">
    <property type="component" value="Unassembled WGS sequence"/>
</dbReference>
<dbReference type="EMBL" id="PYMB01000019">
    <property type="protein sequence ID" value="PSW08735.1"/>
    <property type="molecule type" value="Genomic_DNA"/>
</dbReference>
<protein>
    <submittedName>
        <fullName evidence="1">Uncharacterized protein</fullName>
    </submittedName>
</protein>
<evidence type="ECO:0000313" key="1">
    <source>
        <dbReference type="EMBL" id="PSW08735.1"/>
    </source>
</evidence>
<name>A0A2T3N749_9GAMM</name>
<gene>
    <name evidence="1" type="ORF">C9J01_23030</name>
</gene>
<accession>A0A2T3N749</accession>
<organism evidence="1 2">
    <name type="scientific">Photobacterium rosenbergii</name>
    <dbReference type="NCBI Taxonomy" id="294936"/>
    <lineage>
        <taxon>Bacteria</taxon>
        <taxon>Pseudomonadati</taxon>
        <taxon>Pseudomonadota</taxon>
        <taxon>Gammaproteobacteria</taxon>
        <taxon>Vibrionales</taxon>
        <taxon>Vibrionaceae</taxon>
        <taxon>Photobacterium</taxon>
    </lineage>
</organism>
<dbReference type="AlphaFoldDB" id="A0A2T3N749"/>
<reference evidence="1 2" key="1">
    <citation type="submission" date="2018-03" db="EMBL/GenBank/DDBJ databases">
        <title>Whole genome sequencing of Histamine producing bacteria.</title>
        <authorList>
            <person name="Butler K."/>
        </authorList>
    </citation>
    <scope>NUCLEOTIDE SEQUENCE [LARGE SCALE GENOMIC DNA]</scope>
    <source>
        <strain evidence="1 2">DSM 19138</strain>
    </source>
</reference>
<evidence type="ECO:0000313" key="2">
    <source>
        <dbReference type="Proteomes" id="UP000241346"/>
    </source>
</evidence>
<dbReference type="RefSeq" id="WP_107300475.1">
    <property type="nucleotide sequence ID" value="NZ_PYMB01000019.1"/>
</dbReference>
<proteinExistence type="predicted"/>
<comment type="caution">
    <text evidence="1">The sequence shown here is derived from an EMBL/GenBank/DDBJ whole genome shotgun (WGS) entry which is preliminary data.</text>
</comment>
<sequence length="138" mass="15510">MQIQEHVNRIIRKADGKQHSINGNTVRVTRINHHLSARLNGTNIPVHQLKSLLAKYNITELIKDCLTGGEFTSTEEKVRAFTGFKIKSEDGEDLTPVLLPQRQTQINGQTISCLINGEVRYRIGGKRISESDLEALFS</sequence>